<feature type="compositionally biased region" description="Basic residues" evidence="1">
    <location>
        <begin position="8"/>
        <end position="20"/>
    </location>
</feature>
<dbReference type="AlphaFoldDB" id="M8A2I5"/>
<organism evidence="2">
    <name type="scientific">Triticum urartu</name>
    <name type="common">Red wild einkorn</name>
    <name type="synonym">Crithodium urartu</name>
    <dbReference type="NCBI Taxonomy" id="4572"/>
    <lineage>
        <taxon>Eukaryota</taxon>
        <taxon>Viridiplantae</taxon>
        <taxon>Streptophyta</taxon>
        <taxon>Embryophyta</taxon>
        <taxon>Tracheophyta</taxon>
        <taxon>Spermatophyta</taxon>
        <taxon>Magnoliopsida</taxon>
        <taxon>Liliopsida</taxon>
        <taxon>Poales</taxon>
        <taxon>Poaceae</taxon>
        <taxon>BOP clade</taxon>
        <taxon>Pooideae</taxon>
        <taxon>Triticodae</taxon>
        <taxon>Triticeae</taxon>
        <taxon>Triticinae</taxon>
        <taxon>Triticum</taxon>
    </lineage>
</organism>
<evidence type="ECO:0000313" key="2">
    <source>
        <dbReference type="EMBL" id="EMS66542.1"/>
    </source>
</evidence>
<protein>
    <submittedName>
        <fullName evidence="2">Uncharacterized protein</fullName>
    </submittedName>
</protein>
<feature type="region of interest" description="Disordered" evidence="1">
    <location>
        <begin position="1"/>
        <end position="34"/>
    </location>
</feature>
<sequence>MELGKVYSNKRKKGWAKRYHDRPTSSRTEGGTRIALPNWDKSIDCTFGEQTAPQQNLQYDLTKRDSFTEHTSCKTKNDGCRALILGYYRLTQDEHVEIWTQKPRTNQRQQQKTQRHPTPWRSSASQKLQIRNPRLPKPRIAGEFGSEKAQIRRPPLPKISPKSPGG</sequence>
<feature type="region of interest" description="Disordered" evidence="1">
    <location>
        <begin position="99"/>
        <end position="166"/>
    </location>
</feature>
<dbReference type="OMA" id="DEHVEIW"/>
<dbReference type="EMBL" id="KD030509">
    <property type="protein sequence ID" value="EMS66542.1"/>
    <property type="molecule type" value="Genomic_DNA"/>
</dbReference>
<proteinExistence type="predicted"/>
<evidence type="ECO:0000256" key="1">
    <source>
        <dbReference type="SAM" id="MobiDB-lite"/>
    </source>
</evidence>
<gene>
    <name evidence="2" type="ORF">TRIUR3_12369</name>
</gene>
<name>M8A2I5_TRIUA</name>
<feature type="compositionally biased region" description="Low complexity" evidence="1">
    <location>
        <begin position="100"/>
        <end position="119"/>
    </location>
</feature>
<feature type="compositionally biased region" description="Polar residues" evidence="1">
    <location>
        <begin position="120"/>
        <end position="129"/>
    </location>
</feature>
<accession>M8A2I5</accession>
<reference evidence="2" key="1">
    <citation type="journal article" date="2013" name="Nature">
        <title>Draft genome of the wheat A-genome progenitor Triticum urartu.</title>
        <authorList>
            <person name="Ling H.Q."/>
            <person name="Zhao S."/>
            <person name="Liu D."/>
            <person name="Wang J."/>
            <person name="Sun H."/>
            <person name="Zhang C."/>
            <person name="Fan H."/>
            <person name="Li D."/>
            <person name="Dong L."/>
            <person name="Tao Y."/>
            <person name="Gao C."/>
            <person name="Wu H."/>
            <person name="Li Y."/>
            <person name="Cui Y."/>
            <person name="Guo X."/>
            <person name="Zheng S."/>
            <person name="Wang B."/>
            <person name="Yu K."/>
            <person name="Liang Q."/>
            <person name="Yang W."/>
            <person name="Lou X."/>
            <person name="Chen J."/>
            <person name="Feng M."/>
            <person name="Jian J."/>
            <person name="Zhang X."/>
            <person name="Luo G."/>
            <person name="Jiang Y."/>
            <person name="Liu J."/>
            <person name="Wang Z."/>
            <person name="Sha Y."/>
            <person name="Zhang B."/>
            <person name="Wu H."/>
            <person name="Tang D."/>
            <person name="Shen Q."/>
            <person name="Xue P."/>
            <person name="Zou S."/>
            <person name="Wang X."/>
            <person name="Liu X."/>
            <person name="Wang F."/>
            <person name="Yang Y."/>
            <person name="An X."/>
            <person name="Dong Z."/>
            <person name="Zhang K."/>
            <person name="Zhang X."/>
            <person name="Luo M.C."/>
            <person name="Dvorak J."/>
            <person name="Tong Y."/>
            <person name="Wang J."/>
            <person name="Yang H."/>
            <person name="Li Z."/>
            <person name="Wang D."/>
            <person name="Zhang A."/>
            <person name="Wang J."/>
        </authorList>
    </citation>
    <scope>NUCLEOTIDE SEQUENCE</scope>
</reference>